<reference evidence="3 4" key="1">
    <citation type="submission" date="2018-07" db="EMBL/GenBank/DDBJ databases">
        <title>Dyella tabacisoli L4-6T, whole genome shotgun sequence.</title>
        <authorList>
            <person name="Zhou X.-K."/>
            <person name="Li W.-J."/>
            <person name="Duan Y.-Q."/>
        </authorList>
    </citation>
    <scope>NUCLEOTIDE SEQUENCE [LARGE SCALE GENOMIC DNA]</scope>
    <source>
        <strain evidence="3 4">L4-6</strain>
    </source>
</reference>
<evidence type="ECO:0000313" key="3">
    <source>
        <dbReference type="EMBL" id="RDD83684.1"/>
    </source>
</evidence>
<evidence type="ECO:0000256" key="2">
    <source>
        <dbReference type="SAM" id="SignalP"/>
    </source>
</evidence>
<dbReference type="Proteomes" id="UP000253782">
    <property type="component" value="Unassembled WGS sequence"/>
</dbReference>
<gene>
    <name evidence="3" type="ORF">DVJ77_03685</name>
</gene>
<feature type="region of interest" description="Disordered" evidence="1">
    <location>
        <begin position="24"/>
        <end position="66"/>
    </location>
</feature>
<feature type="chain" id="PRO_5016562959" evidence="2">
    <location>
        <begin position="23"/>
        <end position="66"/>
    </location>
</feature>
<accession>A0A369USF3</accession>
<dbReference type="RefSeq" id="WP_114844076.1">
    <property type="nucleotide sequence ID" value="NZ_JBHSPE010000001.1"/>
</dbReference>
<dbReference type="AlphaFoldDB" id="A0A369USF3"/>
<keyword evidence="4" id="KW-1185">Reference proteome</keyword>
<feature type="signal peptide" evidence="2">
    <location>
        <begin position="1"/>
        <end position="22"/>
    </location>
</feature>
<proteinExistence type="predicted"/>
<dbReference type="EMBL" id="QQAH01000001">
    <property type="protein sequence ID" value="RDD83684.1"/>
    <property type="molecule type" value="Genomic_DNA"/>
</dbReference>
<keyword evidence="2" id="KW-0732">Signal</keyword>
<feature type="compositionally biased region" description="Basic residues" evidence="1">
    <location>
        <begin position="43"/>
        <end position="66"/>
    </location>
</feature>
<evidence type="ECO:0000313" key="4">
    <source>
        <dbReference type="Proteomes" id="UP000253782"/>
    </source>
</evidence>
<evidence type="ECO:0000256" key="1">
    <source>
        <dbReference type="SAM" id="MobiDB-lite"/>
    </source>
</evidence>
<name>A0A369USF3_9GAMM</name>
<comment type="caution">
    <text evidence="3">The sequence shown here is derived from an EMBL/GenBank/DDBJ whole genome shotgun (WGS) entry which is preliminary data.</text>
</comment>
<protein>
    <submittedName>
        <fullName evidence="3">Uncharacterized protein</fullName>
    </submittedName>
</protein>
<organism evidence="3 4">
    <name type="scientific">Dyella tabacisoli</name>
    <dbReference type="NCBI Taxonomy" id="2282381"/>
    <lineage>
        <taxon>Bacteria</taxon>
        <taxon>Pseudomonadati</taxon>
        <taxon>Pseudomonadota</taxon>
        <taxon>Gammaproteobacteria</taxon>
        <taxon>Lysobacterales</taxon>
        <taxon>Rhodanobacteraceae</taxon>
        <taxon>Dyella</taxon>
    </lineage>
</organism>
<sequence length="66" mass="6557">MRKLAIASLLVAAVAFSGSVLATTQSTTAQPGSSKSMSGQVLAKKKAAGKTGHGHSHKHKAASKAA</sequence>
<feature type="compositionally biased region" description="Polar residues" evidence="1">
    <location>
        <begin position="24"/>
        <end position="39"/>
    </location>
</feature>